<dbReference type="EMBL" id="MT141193">
    <property type="protein sequence ID" value="QJA55980.1"/>
    <property type="molecule type" value="Genomic_DNA"/>
</dbReference>
<proteinExistence type="predicted"/>
<dbReference type="EMBL" id="MT142256">
    <property type="protein sequence ID" value="QJA76976.1"/>
    <property type="molecule type" value="Genomic_DNA"/>
</dbReference>
<organism evidence="2">
    <name type="scientific">viral metagenome</name>
    <dbReference type="NCBI Taxonomy" id="1070528"/>
    <lineage>
        <taxon>unclassified sequences</taxon>
        <taxon>metagenomes</taxon>
        <taxon>organismal metagenomes</taxon>
    </lineage>
</organism>
<name>A0A6M3K3J1_9ZZZZ</name>
<evidence type="ECO:0000313" key="2">
    <source>
        <dbReference type="EMBL" id="QJA76976.1"/>
    </source>
</evidence>
<sequence>MVDNIDLLRQDLIDLIYAELGGDSQFDREGGQFPNRDRAEEIVDDGILALAKKYDALKLYP</sequence>
<reference evidence="2" key="1">
    <citation type="submission" date="2020-03" db="EMBL/GenBank/DDBJ databases">
        <title>The deep terrestrial virosphere.</title>
        <authorList>
            <person name="Holmfeldt K."/>
            <person name="Nilsson E."/>
            <person name="Simone D."/>
            <person name="Lopez-Fernandez M."/>
            <person name="Wu X."/>
            <person name="de Brujin I."/>
            <person name="Lundin D."/>
            <person name="Andersson A."/>
            <person name="Bertilsson S."/>
            <person name="Dopson M."/>
        </authorList>
    </citation>
    <scope>NUCLEOTIDE SEQUENCE</scope>
    <source>
        <strain evidence="2">MM415A01383</strain>
        <strain evidence="1">MM415B01946</strain>
    </source>
</reference>
<gene>
    <name evidence="2" type="ORF">MM415A01383_0003</name>
    <name evidence="1" type="ORF">MM415B01946_0003</name>
</gene>
<accession>A0A6M3K3J1</accession>
<dbReference type="AlphaFoldDB" id="A0A6M3K3J1"/>
<evidence type="ECO:0000313" key="1">
    <source>
        <dbReference type="EMBL" id="QJA55980.1"/>
    </source>
</evidence>
<protein>
    <submittedName>
        <fullName evidence="2">Uncharacterized protein</fullName>
    </submittedName>
</protein>